<keyword evidence="4" id="KW-1185">Reference proteome</keyword>
<keyword evidence="2" id="KW-0812">Transmembrane</keyword>
<dbReference type="PANTHER" id="PTHR37196">
    <property type="entry name" value="TRANSMEMBRANE PROTEIN"/>
    <property type="match status" value="1"/>
</dbReference>
<comment type="caution">
    <text evidence="3">The sequence shown here is derived from an EMBL/GenBank/DDBJ whole genome shotgun (WGS) entry which is preliminary data.</text>
</comment>
<dbReference type="PANTHER" id="PTHR37196:SF2">
    <property type="entry name" value="TRANSMEMBRANE PROTEIN"/>
    <property type="match status" value="1"/>
</dbReference>
<evidence type="ECO:0000256" key="1">
    <source>
        <dbReference type="SAM" id="MobiDB-lite"/>
    </source>
</evidence>
<protein>
    <submittedName>
        <fullName evidence="3">Uncharacterized protein</fullName>
    </submittedName>
</protein>
<dbReference type="Proteomes" id="UP001408789">
    <property type="component" value="Unassembled WGS sequence"/>
</dbReference>
<evidence type="ECO:0000256" key="2">
    <source>
        <dbReference type="SAM" id="Phobius"/>
    </source>
</evidence>
<dbReference type="AlphaFoldDB" id="A0AAP0DT46"/>
<name>A0AAP0DT46_9ASTR</name>
<evidence type="ECO:0000313" key="4">
    <source>
        <dbReference type="Proteomes" id="UP001408789"/>
    </source>
</evidence>
<reference evidence="3 4" key="1">
    <citation type="submission" date="2024-04" db="EMBL/GenBank/DDBJ databases">
        <title>The reference genome of an endangered Asteraceae, Deinandra increscens subsp. villosa, native to the Central Coast of California.</title>
        <authorList>
            <person name="Guilliams M."/>
            <person name="Hasenstab-Lehman K."/>
            <person name="Meyer R."/>
            <person name="Mcevoy S."/>
        </authorList>
    </citation>
    <scope>NUCLEOTIDE SEQUENCE [LARGE SCALE GENOMIC DNA]</scope>
    <source>
        <tissue evidence="3">Leaf</tissue>
    </source>
</reference>
<keyword evidence="2" id="KW-0472">Membrane</keyword>
<sequence>MKSILHHPPPLSTLFTHAPPPPPPPPPTGVLQRLFPKQMRPKPLAATSSHLVSLLVNSPATTTATATPPPSANIAVLITTSIGFAFLYWIANFVVPEFIMKDLQSQDADKDQNPNDQNWID</sequence>
<accession>A0AAP0DT46</accession>
<feature type="transmembrane region" description="Helical" evidence="2">
    <location>
        <begin position="74"/>
        <end position="95"/>
    </location>
</feature>
<gene>
    <name evidence="3" type="ORF">SSX86_000424</name>
</gene>
<dbReference type="EMBL" id="JBCNJP010000002">
    <property type="protein sequence ID" value="KAK9080666.1"/>
    <property type="molecule type" value="Genomic_DNA"/>
</dbReference>
<feature type="compositionally biased region" description="Pro residues" evidence="1">
    <location>
        <begin position="18"/>
        <end position="28"/>
    </location>
</feature>
<keyword evidence="2" id="KW-1133">Transmembrane helix</keyword>
<organism evidence="3 4">
    <name type="scientific">Deinandra increscens subsp. villosa</name>
    <dbReference type="NCBI Taxonomy" id="3103831"/>
    <lineage>
        <taxon>Eukaryota</taxon>
        <taxon>Viridiplantae</taxon>
        <taxon>Streptophyta</taxon>
        <taxon>Embryophyta</taxon>
        <taxon>Tracheophyta</taxon>
        <taxon>Spermatophyta</taxon>
        <taxon>Magnoliopsida</taxon>
        <taxon>eudicotyledons</taxon>
        <taxon>Gunneridae</taxon>
        <taxon>Pentapetalae</taxon>
        <taxon>asterids</taxon>
        <taxon>campanulids</taxon>
        <taxon>Asterales</taxon>
        <taxon>Asteraceae</taxon>
        <taxon>Asteroideae</taxon>
        <taxon>Heliantheae alliance</taxon>
        <taxon>Madieae</taxon>
        <taxon>Madiinae</taxon>
        <taxon>Deinandra</taxon>
    </lineage>
</organism>
<feature type="region of interest" description="Disordered" evidence="1">
    <location>
        <begin position="1"/>
        <end position="29"/>
    </location>
</feature>
<evidence type="ECO:0000313" key="3">
    <source>
        <dbReference type="EMBL" id="KAK9080666.1"/>
    </source>
</evidence>
<proteinExistence type="predicted"/>